<reference evidence="3 4" key="1">
    <citation type="submission" date="2019-09" db="EMBL/GenBank/DDBJ databases">
        <title>Geobacter sp. Red96, a novel strain isolated from paddy soil.</title>
        <authorList>
            <person name="Xu Z."/>
            <person name="Masuda Y."/>
            <person name="Itoh H."/>
            <person name="Senoo K."/>
        </authorList>
    </citation>
    <scope>NUCLEOTIDE SEQUENCE [LARGE SCALE GENOMIC DNA]</scope>
    <source>
        <strain evidence="3 4">Red96</strain>
    </source>
</reference>
<organism evidence="3 4">
    <name type="scientific">Oryzomonas japonica</name>
    <dbReference type="NCBI Taxonomy" id="2603858"/>
    <lineage>
        <taxon>Bacteria</taxon>
        <taxon>Pseudomonadati</taxon>
        <taxon>Thermodesulfobacteriota</taxon>
        <taxon>Desulfuromonadia</taxon>
        <taxon>Geobacterales</taxon>
        <taxon>Geobacteraceae</taxon>
        <taxon>Oryzomonas</taxon>
    </lineage>
</organism>
<name>A0A7J4ZR70_9BACT</name>
<dbReference type="Proteomes" id="UP000420562">
    <property type="component" value="Unassembled WGS sequence"/>
</dbReference>
<evidence type="ECO:0000313" key="3">
    <source>
        <dbReference type="EMBL" id="KAB0665658.1"/>
    </source>
</evidence>
<protein>
    <submittedName>
        <fullName evidence="3">Uncharacterized protein</fullName>
    </submittedName>
</protein>
<dbReference type="RefSeq" id="WP_151128099.1">
    <property type="nucleotide sequence ID" value="NZ_VZQZ01000004.1"/>
</dbReference>
<keyword evidence="4" id="KW-1185">Reference proteome</keyword>
<dbReference type="SUPFAM" id="SSF53955">
    <property type="entry name" value="Lysozyme-like"/>
    <property type="match status" value="1"/>
</dbReference>
<proteinExistence type="predicted"/>
<comment type="caution">
    <text evidence="3">The sequence shown here is derived from an EMBL/GenBank/DDBJ whole genome shotgun (WGS) entry which is preliminary data.</text>
</comment>
<evidence type="ECO:0000313" key="4">
    <source>
        <dbReference type="Proteomes" id="UP000420562"/>
    </source>
</evidence>
<dbReference type="Gene3D" id="1.20.141.10">
    <property type="entry name" value="Chitosanase, subunit A, domain 1"/>
    <property type="match status" value="1"/>
</dbReference>
<gene>
    <name evidence="3" type="ORF">F6V25_08015</name>
</gene>
<dbReference type="InterPro" id="IPR018537">
    <property type="entry name" value="Peptidoglycan-bd_3"/>
</dbReference>
<evidence type="ECO:0000259" key="1">
    <source>
        <dbReference type="Pfam" id="PF05838"/>
    </source>
</evidence>
<dbReference type="Pfam" id="PF05838">
    <property type="entry name" value="Glyco_hydro_108"/>
    <property type="match status" value="1"/>
</dbReference>
<dbReference type="InterPro" id="IPR008565">
    <property type="entry name" value="TtsA-like_GH18_dom"/>
</dbReference>
<dbReference type="AlphaFoldDB" id="A0A7J4ZR70"/>
<dbReference type="InterPro" id="IPR023346">
    <property type="entry name" value="Lysozyme-like_dom_sf"/>
</dbReference>
<accession>A0A7J4ZR70</accession>
<feature type="domain" description="Peptidoglycan binding" evidence="2">
    <location>
        <begin position="137"/>
        <end position="197"/>
    </location>
</feature>
<sequence>MTDFNAIHAATMGYEGGASFNPADKGNVVDKKGIVTLPTYKGIAPAYWPAWGGWKYIAGVIALLVPMPEYGTTGHSNWVRHLNGKLTELAALQQMVVDFYRKNFWDANRLGEITDSHVAAWIYDHVVNAGPRGVMWAQLAAKVKPDGKIGPASLAAINSADPAALLERMEDIAGEYRLDKAHDNPSQVQFLVSWLRRDGQPESIIAMVHQAAVDGKLSDSEMAAIKATMEATA</sequence>
<evidence type="ECO:0000259" key="2">
    <source>
        <dbReference type="Pfam" id="PF09374"/>
    </source>
</evidence>
<dbReference type="Pfam" id="PF09374">
    <property type="entry name" value="PG_binding_3"/>
    <property type="match status" value="1"/>
</dbReference>
<feature type="domain" description="TtsA-like Glycoside hydrolase family 108" evidence="1">
    <location>
        <begin position="10"/>
        <end position="130"/>
    </location>
</feature>
<dbReference type="EMBL" id="VZQZ01000004">
    <property type="protein sequence ID" value="KAB0665658.1"/>
    <property type="molecule type" value="Genomic_DNA"/>
</dbReference>